<keyword evidence="3" id="KW-1185">Reference proteome</keyword>
<dbReference type="Proteomes" id="UP001596253">
    <property type="component" value="Unassembled WGS sequence"/>
</dbReference>
<accession>A0ABW1R6E7</accession>
<sequence>MLKSPVLYGLLATVLLAPIVLESATEASANATDNSSNTVVTAAYKQRHTTSQEHNATGLTESQIQKINPYVTVLNNRYQLNHTASGAFNKQELKQIKLSISQANKTVIEQHLTIEPVTKSTVSIPESKAAWNSHYTATNFWWGTRYYFTSNAAVAEMTNELSNIEYGFDVAGVIGTLFTDGGAAAVATTATAYFNSMSIYLNHYNNNHRHNQIYMDVNYSGGYSCHVLA</sequence>
<evidence type="ECO:0000256" key="1">
    <source>
        <dbReference type="SAM" id="SignalP"/>
    </source>
</evidence>
<gene>
    <name evidence="2" type="ORF">ACFP3T_05950</name>
</gene>
<feature type="chain" id="PRO_5046046495" evidence="1">
    <location>
        <begin position="30"/>
        <end position="229"/>
    </location>
</feature>
<name>A0ABW1R6E7_9LACO</name>
<organism evidence="2 3">
    <name type="scientific">Lactiplantibacillus dongliensis</name>
    <dbReference type="NCBI Taxonomy" id="2559919"/>
    <lineage>
        <taxon>Bacteria</taxon>
        <taxon>Bacillati</taxon>
        <taxon>Bacillota</taxon>
        <taxon>Bacilli</taxon>
        <taxon>Lactobacillales</taxon>
        <taxon>Lactobacillaceae</taxon>
        <taxon>Lactiplantibacillus</taxon>
    </lineage>
</organism>
<evidence type="ECO:0000313" key="3">
    <source>
        <dbReference type="Proteomes" id="UP001596253"/>
    </source>
</evidence>
<feature type="signal peptide" evidence="1">
    <location>
        <begin position="1"/>
        <end position="29"/>
    </location>
</feature>
<protein>
    <submittedName>
        <fullName evidence="2">Uncharacterized protein</fullName>
    </submittedName>
</protein>
<keyword evidence="1" id="KW-0732">Signal</keyword>
<proteinExistence type="predicted"/>
<evidence type="ECO:0000313" key="2">
    <source>
        <dbReference type="EMBL" id="MFC6164212.1"/>
    </source>
</evidence>
<dbReference type="EMBL" id="JBHSSD010000026">
    <property type="protein sequence ID" value="MFC6164212.1"/>
    <property type="molecule type" value="Genomic_DNA"/>
</dbReference>
<dbReference type="RefSeq" id="WP_137640414.1">
    <property type="nucleotide sequence ID" value="NZ_BJDK01000019.1"/>
</dbReference>
<comment type="caution">
    <text evidence="2">The sequence shown here is derived from an EMBL/GenBank/DDBJ whole genome shotgun (WGS) entry which is preliminary data.</text>
</comment>
<reference evidence="3" key="1">
    <citation type="journal article" date="2019" name="Int. J. Syst. Evol. Microbiol.">
        <title>The Global Catalogue of Microorganisms (GCM) 10K type strain sequencing project: providing services to taxonomists for standard genome sequencing and annotation.</title>
        <authorList>
            <consortium name="The Broad Institute Genomics Platform"/>
            <consortium name="The Broad Institute Genome Sequencing Center for Infectious Disease"/>
            <person name="Wu L."/>
            <person name="Ma J."/>
        </authorList>
    </citation>
    <scope>NUCLEOTIDE SEQUENCE [LARGE SCALE GENOMIC DNA]</scope>
    <source>
        <strain evidence="3">CCM 8932</strain>
    </source>
</reference>